<dbReference type="Proteomes" id="UP001243330">
    <property type="component" value="Unassembled WGS sequence"/>
</dbReference>
<dbReference type="PANTHER" id="PTHR46082">
    <property type="entry name" value="ATP/GTP-BINDING PROTEIN-RELATED"/>
    <property type="match status" value="1"/>
</dbReference>
<dbReference type="InterPro" id="IPR027417">
    <property type="entry name" value="P-loop_NTPase"/>
</dbReference>
<evidence type="ECO:0000256" key="2">
    <source>
        <dbReference type="PROSITE-ProRule" id="PRU00023"/>
    </source>
</evidence>
<gene>
    <name evidence="4" type="ORF">CCHR01_18325</name>
</gene>
<evidence type="ECO:0000259" key="3">
    <source>
        <dbReference type="Pfam" id="PF24883"/>
    </source>
</evidence>
<dbReference type="PROSITE" id="PS50297">
    <property type="entry name" value="ANK_REP_REGION"/>
    <property type="match status" value="3"/>
</dbReference>
<dbReference type="Pfam" id="PF24883">
    <property type="entry name" value="NPHP3_N"/>
    <property type="match status" value="1"/>
</dbReference>
<reference evidence="4" key="1">
    <citation type="submission" date="2023-01" db="EMBL/GenBank/DDBJ databases">
        <title>Colletotrichum chrysophilum M932 genome sequence.</title>
        <authorList>
            <person name="Baroncelli R."/>
        </authorList>
    </citation>
    <scope>NUCLEOTIDE SEQUENCE</scope>
    <source>
        <strain evidence="4">M932</strain>
    </source>
</reference>
<feature type="domain" description="Nephrocystin 3-like N-terminal" evidence="3">
    <location>
        <begin position="406"/>
        <end position="579"/>
    </location>
</feature>
<proteinExistence type="predicted"/>
<dbReference type="SMART" id="SM00248">
    <property type="entry name" value="ANK"/>
    <property type="match status" value="9"/>
</dbReference>
<evidence type="ECO:0000256" key="1">
    <source>
        <dbReference type="ARBA" id="ARBA00022737"/>
    </source>
</evidence>
<dbReference type="EMBL" id="JAQOWY010000726">
    <property type="protein sequence ID" value="KAK1839054.1"/>
    <property type="molecule type" value="Genomic_DNA"/>
</dbReference>
<keyword evidence="1" id="KW-0677">Repeat</keyword>
<protein>
    <submittedName>
        <fullName evidence="4">Nacht and ankyrin domain protein</fullName>
    </submittedName>
</protein>
<dbReference type="InterPro" id="IPR036770">
    <property type="entry name" value="Ankyrin_rpt-contain_sf"/>
</dbReference>
<evidence type="ECO:0000313" key="4">
    <source>
        <dbReference type="EMBL" id="KAK1839054.1"/>
    </source>
</evidence>
<dbReference type="Gene3D" id="3.40.50.300">
    <property type="entry name" value="P-loop containing nucleotide triphosphate hydrolases"/>
    <property type="match status" value="1"/>
</dbReference>
<feature type="repeat" description="ANK" evidence="2">
    <location>
        <begin position="1031"/>
        <end position="1056"/>
    </location>
</feature>
<evidence type="ECO:0000313" key="5">
    <source>
        <dbReference type="Proteomes" id="UP001243330"/>
    </source>
</evidence>
<dbReference type="PROSITE" id="PS50088">
    <property type="entry name" value="ANK_REPEAT"/>
    <property type="match status" value="3"/>
</dbReference>
<sequence length="1297" mass="144197">MLIRRCEFDDEDFTGSEPDEPDVSYPSYAIRVSFLCDEVGTPVSLFEWSLNEKFYTRIPTMHHMRISTSDATWYERQNPDSRATNTLIGQHNIVMAVLPEYGTSAATAVARDMLHSFPHVRIGLMVGIGGGAPTRKNDIRLGDIVVGTPRNGQSSVVQYDFGKAVQGQSFQHTGLLNQPPWRLSTAVNGLQARHRRNGHQIQETINDILDAYPNLKSEYARPSYDTDKLYRSSVVHPSISEGTCAEVCGNDPSKLVDRPARAADKLVVHYGAIGSANQVMKDALTRDKLAIENNFLCFEMEAAGLGNTLPCLVIRGICDYSDSHKNKAWQGYAAIAAAAYAKDLLYELSPLASSTPAPTSTQLGNLEVAFDGEHLIDERREQLLESLTFGQIDARQMTIKRAHAKTCKWVLRSSQYLDWLDHTKRDTHHGFLWIKGKPGTGKSTLMKFISTNYRKTMQQSTLITFFFNARGEQLEKSTIGMYRSLLCQLFEGFPQLRTILDLPAVMTSTKGRREWTLECLKDLFEEAVLNLEDLSVTCFIDALDECDEDEIRNMVSFFEHISEATTHKTVSFQVCFSSRHYPYITVSKAVSLILEGQPGHQDDIVNYVSSELKIGDGKIAQKIRHDLQEKAAGVFMDELLLCVQWVLFAKEPLRPEQLYFAILSGVEIDSTEALSDWDSEDITTDTMRRFILDSSKGLTEVTKSKTPTVQFIHESVRDFILKHDGLGQIWAEFGSSFSGQCHETLKLCCINYLNVAKVMEIGKTLPDASSRETDELRESAEMRLPFLRYATQQVLYHSDAAEGAGVSQIDLLQSFDLAGWIILDNLLEKHRIRRHTPNTSLLYILAEHNKANLISIERSKLACFKVEEERYGAPILAALATGSSDALHAFLMAHKERNPSSLALKDFQTSSHQRRTILDKPSRDFTFAAKKGILFHAFELGNPTVVALLLELGEARLNVADPRIREATSNAAKTENLAMCKFLLDIDQLNIDQKDNKGVTPFLHASKHGHEAIVRLLIGTGRICVENKDINGRTAFSHASQNGHSAVVKLLLGSGAVQVDSRCNEGRTPLSYAAFSQQTSVVVMLLLERGKADVNSKDTFGRTPLSYAAGGRSPEIVNLLLSTGRVKVDLKDTSGRTPLSYAAGRTFPKSLNLLLNTGRVEVDSKDNTGRTPLSYAEFGHPENVKLLLDTGRVEVDSKDYLGRTPLSYAAAVFGGSSESVELLLSTDRVEVDLKDNSGRTPLSYAAGTGSAKIVTLLLDTGKASPSSVDKRGRTPLFYADEHSWDRYPITELLRMKV</sequence>
<dbReference type="InterPro" id="IPR056884">
    <property type="entry name" value="NPHP3-like_N"/>
</dbReference>
<comment type="caution">
    <text evidence="4">The sequence shown here is derived from an EMBL/GenBank/DDBJ whole genome shotgun (WGS) entry which is preliminary data.</text>
</comment>
<dbReference type="Pfam" id="PF00023">
    <property type="entry name" value="Ank"/>
    <property type="match status" value="2"/>
</dbReference>
<organism evidence="4 5">
    <name type="scientific">Colletotrichum chrysophilum</name>
    <dbReference type="NCBI Taxonomy" id="1836956"/>
    <lineage>
        <taxon>Eukaryota</taxon>
        <taxon>Fungi</taxon>
        <taxon>Dikarya</taxon>
        <taxon>Ascomycota</taxon>
        <taxon>Pezizomycotina</taxon>
        <taxon>Sordariomycetes</taxon>
        <taxon>Hypocreomycetidae</taxon>
        <taxon>Glomerellales</taxon>
        <taxon>Glomerellaceae</taxon>
        <taxon>Colletotrichum</taxon>
        <taxon>Colletotrichum gloeosporioides species complex</taxon>
    </lineage>
</organism>
<name>A0AAD9E640_9PEZI</name>
<dbReference type="PANTHER" id="PTHR46082:SF11">
    <property type="entry name" value="AAA+ ATPASE DOMAIN-CONTAINING PROTEIN-RELATED"/>
    <property type="match status" value="1"/>
</dbReference>
<accession>A0AAD9E640</accession>
<dbReference type="GO" id="GO:0003824">
    <property type="term" value="F:catalytic activity"/>
    <property type="evidence" value="ECO:0007669"/>
    <property type="project" value="InterPro"/>
</dbReference>
<dbReference type="SUPFAM" id="SSF52540">
    <property type="entry name" value="P-loop containing nucleoside triphosphate hydrolases"/>
    <property type="match status" value="1"/>
</dbReference>
<feature type="repeat" description="ANK" evidence="2">
    <location>
        <begin position="1237"/>
        <end position="1261"/>
    </location>
</feature>
<dbReference type="GO" id="GO:0009116">
    <property type="term" value="P:nucleoside metabolic process"/>
    <property type="evidence" value="ECO:0007669"/>
    <property type="project" value="InterPro"/>
</dbReference>
<dbReference type="InterPro" id="IPR002110">
    <property type="entry name" value="Ankyrin_rpt"/>
</dbReference>
<dbReference type="Gene3D" id="1.25.40.20">
    <property type="entry name" value="Ankyrin repeat-containing domain"/>
    <property type="match status" value="2"/>
</dbReference>
<dbReference type="Gene3D" id="3.40.50.1580">
    <property type="entry name" value="Nucleoside phosphorylase domain"/>
    <property type="match status" value="1"/>
</dbReference>
<dbReference type="SUPFAM" id="SSF48403">
    <property type="entry name" value="Ankyrin repeat"/>
    <property type="match status" value="1"/>
</dbReference>
<keyword evidence="5" id="KW-1185">Reference proteome</keyword>
<feature type="repeat" description="ANK" evidence="2">
    <location>
        <begin position="1065"/>
        <end position="1099"/>
    </location>
</feature>
<dbReference type="Pfam" id="PF12796">
    <property type="entry name" value="Ank_2"/>
    <property type="match status" value="3"/>
</dbReference>
<dbReference type="InterPro" id="IPR035994">
    <property type="entry name" value="Nucleoside_phosphorylase_sf"/>
</dbReference>
<dbReference type="SUPFAM" id="SSF53167">
    <property type="entry name" value="Purine and uridine phosphorylases"/>
    <property type="match status" value="1"/>
</dbReference>
<keyword evidence="2" id="KW-0040">ANK repeat</keyword>
<dbReference type="InterPro" id="IPR053137">
    <property type="entry name" value="NLR-like"/>
</dbReference>